<keyword evidence="1" id="KW-0732">Signal</keyword>
<reference evidence="4" key="1">
    <citation type="submission" date="2010-11" db="EMBL/GenBank/DDBJ databases">
        <title>The genome sequence of Microbotryum violaceum strain p1A1 Lamole.</title>
        <authorList>
            <person name="Cuomo C."/>
            <person name="Perlin M."/>
            <person name="Young S.K."/>
            <person name="Zeng Q."/>
            <person name="Gargeya S."/>
            <person name="Alvarado L."/>
            <person name="Berlin A."/>
            <person name="Chapman S.B."/>
            <person name="Chen Z."/>
            <person name="Freedman E."/>
            <person name="Gellesch M."/>
            <person name="Goldberg J."/>
            <person name="Griggs A."/>
            <person name="Gujja S."/>
            <person name="Heilman E."/>
            <person name="Heiman D."/>
            <person name="Howarth C."/>
            <person name="Mehta T."/>
            <person name="Neiman D."/>
            <person name="Pearson M."/>
            <person name="Roberts A."/>
            <person name="Saif S."/>
            <person name="Shea T."/>
            <person name="Shenoy N."/>
            <person name="Sisk P."/>
            <person name="Stolte C."/>
            <person name="Sykes S."/>
            <person name="White J."/>
            <person name="Yandava C."/>
            <person name="Haas B."/>
            <person name="Nusbaum C."/>
            <person name="Birren B."/>
        </authorList>
    </citation>
    <scope>NUCLEOTIDE SEQUENCE [LARGE SCALE GENOMIC DNA]</scope>
    <source>
        <strain evidence="4">p1A1 Lamole</strain>
    </source>
</reference>
<dbReference type="EMBL" id="GL541769">
    <property type="protein sequence ID" value="KDE02944.1"/>
    <property type="molecule type" value="Genomic_DNA"/>
</dbReference>
<evidence type="ECO:0000313" key="3">
    <source>
        <dbReference type="EnsemblFungi" id="MVLG_06541T0"/>
    </source>
</evidence>
<reference evidence="2 4" key="3">
    <citation type="journal article" date="2015" name="BMC Genomics">
        <title>Sex and parasites: genomic and transcriptomic analysis of Microbotryum lychnidis-dioicae, the biotrophic and plant-castrating anther smut fungus.</title>
        <authorList>
            <person name="Perlin M.H."/>
            <person name="Amselem J."/>
            <person name="Fontanillas E."/>
            <person name="Toh S.S."/>
            <person name="Chen Z."/>
            <person name="Goldberg J."/>
            <person name="Duplessis S."/>
            <person name="Henrissat B."/>
            <person name="Young S."/>
            <person name="Zeng Q."/>
            <person name="Aguileta G."/>
            <person name="Petit E."/>
            <person name="Badouin H."/>
            <person name="Andrews J."/>
            <person name="Razeeq D."/>
            <person name="Gabaldon T."/>
            <person name="Quesneville H."/>
            <person name="Giraud T."/>
            <person name="Hood M.E."/>
            <person name="Schultz D.J."/>
            <person name="Cuomo C.A."/>
        </authorList>
    </citation>
    <scope>NUCLEOTIDE SEQUENCE [LARGE SCALE GENOMIC DNA]</scope>
    <source>
        <strain evidence="4">p1A1 Lamole</strain>
        <strain evidence="2">P1A1 Lamole</strain>
    </source>
</reference>
<feature type="chain" id="PRO_5009724653" description="WSC domain-containing protein" evidence="1">
    <location>
        <begin position="19"/>
        <end position="84"/>
    </location>
</feature>
<dbReference type="InParanoid" id="U5HHL1"/>
<dbReference type="OrthoDB" id="10343804at2759"/>
<gene>
    <name evidence="2" type="ORF">MVLG_06541</name>
</gene>
<reference evidence="2" key="2">
    <citation type="submission" date="2010-11" db="EMBL/GenBank/DDBJ databases">
        <authorList>
            <consortium name="The Broad Institute Genome Sequencing Platform"/>
            <person name="Earl A."/>
            <person name="Ward D."/>
            <person name="Feldgarden M."/>
            <person name="Gevers D."/>
            <person name="Butler R."/>
            <person name="Young S.K."/>
            <person name="Zeng Q."/>
            <person name="Gargeya S."/>
            <person name="Fitzgerald M."/>
            <person name="Haas B."/>
            <person name="Abouelleil A."/>
            <person name="Alvarado L."/>
            <person name="Arachchi H.M."/>
            <person name="Berlin A."/>
            <person name="Brown A."/>
            <person name="Chapman S.B."/>
            <person name="Chen Z."/>
            <person name="Dunbar C."/>
            <person name="Freedman E."/>
            <person name="Gearin G."/>
            <person name="Gellesch M."/>
            <person name="Goldberg J."/>
            <person name="Griggs A."/>
            <person name="Gujja S."/>
            <person name="Heilman E."/>
            <person name="Heiman D."/>
            <person name="Howarth C."/>
            <person name="Larson L."/>
            <person name="Lui A."/>
            <person name="MacDonald P.J.P."/>
            <person name="Mehta T."/>
            <person name="Montmayeur A."/>
            <person name="Murphy C."/>
            <person name="Neiman D."/>
            <person name="Pearson M."/>
            <person name="Priest M."/>
            <person name="Roberts A."/>
            <person name="Saif S."/>
            <person name="Shea T."/>
            <person name="Shenoy N."/>
            <person name="Sisk P."/>
            <person name="Stolte C."/>
            <person name="Sykes S."/>
            <person name="White J."/>
            <person name="Yandava C."/>
            <person name="Wortman J."/>
            <person name="Nusbaum C."/>
            <person name="Birren B."/>
        </authorList>
    </citation>
    <scope>NUCLEOTIDE SEQUENCE</scope>
    <source>
        <strain evidence="2">P1A1 Lamole</strain>
    </source>
</reference>
<dbReference type="EMBL" id="AEIJ01000792">
    <property type="status" value="NOT_ANNOTATED_CDS"/>
    <property type="molecule type" value="Genomic_DNA"/>
</dbReference>
<dbReference type="EnsemblFungi" id="MVLG_06541T0">
    <property type="protein sequence ID" value="MVLG_06541T0"/>
    <property type="gene ID" value="MVLG_06541"/>
</dbReference>
<proteinExistence type="predicted"/>
<feature type="signal peptide" evidence="1">
    <location>
        <begin position="1"/>
        <end position="18"/>
    </location>
</feature>
<protein>
    <recommendedName>
        <fullName evidence="5">WSC domain-containing protein</fullName>
    </recommendedName>
</protein>
<dbReference type="Proteomes" id="UP000017200">
    <property type="component" value="Unassembled WGS sequence"/>
</dbReference>
<sequence length="84" mass="9396">MRFSLIVLATLLVGFAAAAPVLQSDIFKDTQKADRAQNLVHRLMVRVSTVYSQCTHNCEDEYARYKIGPYELIACKKGCQSDAI</sequence>
<name>U5HHL1_USTV1</name>
<keyword evidence="4" id="KW-1185">Reference proteome</keyword>
<evidence type="ECO:0000313" key="4">
    <source>
        <dbReference type="Proteomes" id="UP000017200"/>
    </source>
</evidence>
<reference evidence="3" key="4">
    <citation type="submission" date="2015-06" db="UniProtKB">
        <authorList>
            <consortium name="EnsemblFungi"/>
        </authorList>
    </citation>
    <scope>IDENTIFICATION</scope>
</reference>
<accession>U5HHL1</accession>
<evidence type="ECO:0000256" key="1">
    <source>
        <dbReference type="SAM" id="SignalP"/>
    </source>
</evidence>
<dbReference type="AlphaFoldDB" id="U5HHL1"/>
<dbReference type="HOGENOM" id="CLU_2529154_0_0_1"/>
<evidence type="ECO:0000313" key="2">
    <source>
        <dbReference type="EMBL" id="KDE02944.1"/>
    </source>
</evidence>
<organism evidence="2">
    <name type="scientific">Microbotryum lychnidis-dioicae (strain p1A1 Lamole / MvSl-1064)</name>
    <name type="common">Anther smut fungus</name>
    <dbReference type="NCBI Taxonomy" id="683840"/>
    <lineage>
        <taxon>Eukaryota</taxon>
        <taxon>Fungi</taxon>
        <taxon>Dikarya</taxon>
        <taxon>Basidiomycota</taxon>
        <taxon>Pucciniomycotina</taxon>
        <taxon>Microbotryomycetes</taxon>
        <taxon>Microbotryales</taxon>
        <taxon>Microbotryaceae</taxon>
        <taxon>Microbotryum</taxon>
    </lineage>
</organism>
<evidence type="ECO:0008006" key="5">
    <source>
        <dbReference type="Google" id="ProtNLM"/>
    </source>
</evidence>